<evidence type="ECO:0000256" key="4">
    <source>
        <dbReference type="ARBA" id="ARBA00022737"/>
    </source>
</evidence>
<dbReference type="GeneID" id="78773965"/>
<dbReference type="PANTHER" id="PTHR22836">
    <property type="entry name" value="WD40 REPEAT PROTEIN"/>
    <property type="match status" value="1"/>
</dbReference>
<evidence type="ECO:0000256" key="7">
    <source>
        <dbReference type="SAM" id="MobiDB-lite"/>
    </source>
</evidence>
<dbReference type="GO" id="GO:0005847">
    <property type="term" value="C:mRNA cleavage and polyadenylation specificity factor complex"/>
    <property type="evidence" value="ECO:0007669"/>
    <property type="project" value="TreeGrafter"/>
</dbReference>
<dbReference type="SMART" id="SM00320">
    <property type="entry name" value="WD40"/>
    <property type="match status" value="3"/>
</dbReference>
<dbReference type="CTD" id="78773965"/>
<keyword evidence="5" id="KW-0539">Nucleus</keyword>
<organism evidence="8 9">
    <name type="scientific">Caenorhabditis remanei</name>
    <name type="common">Caenorhabditis vulgaris</name>
    <dbReference type="NCBI Taxonomy" id="31234"/>
    <lineage>
        <taxon>Eukaryota</taxon>
        <taxon>Metazoa</taxon>
        <taxon>Ecdysozoa</taxon>
        <taxon>Nematoda</taxon>
        <taxon>Chromadorea</taxon>
        <taxon>Rhabditida</taxon>
        <taxon>Rhabditina</taxon>
        <taxon>Rhabditomorpha</taxon>
        <taxon>Rhabditoidea</taxon>
        <taxon>Rhabditidae</taxon>
        <taxon>Peloderinae</taxon>
        <taxon>Caenorhabditis</taxon>
    </lineage>
</organism>
<dbReference type="Proteomes" id="UP000483820">
    <property type="component" value="Chromosome II"/>
</dbReference>
<keyword evidence="3" id="KW-0507">mRNA processing</keyword>
<protein>
    <submittedName>
        <fullName evidence="8">Uncharacterized protein</fullName>
    </submittedName>
</protein>
<reference evidence="8 9" key="1">
    <citation type="submission" date="2019-12" db="EMBL/GenBank/DDBJ databases">
        <title>Chromosome-level assembly of the Caenorhabditis remanei genome.</title>
        <authorList>
            <person name="Teterina A.A."/>
            <person name="Willis J.H."/>
            <person name="Phillips P.C."/>
        </authorList>
    </citation>
    <scope>NUCLEOTIDE SEQUENCE [LARGE SCALE GENOMIC DNA]</scope>
    <source>
        <strain evidence="8 9">PX506</strain>
        <tissue evidence="8">Whole organism</tissue>
    </source>
</reference>
<feature type="repeat" description="WD" evidence="6">
    <location>
        <begin position="15"/>
        <end position="56"/>
    </location>
</feature>
<dbReference type="KEGG" id="crq:GCK72_004688"/>
<evidence type="ECO:0000313" key="8">
    <source>
        <dbReference type="EMBL" id="KAF1764738.1"/>
    </source>
</evidence>
<dbReference type="GO" id="GO:0031124">
    <property type="term" value="P:mRNA 3'-end processing"/>
    <property type="evidence" value="ECO:0007669"/>
    <property type="project" value="InterPro"/>
</dbReference>
<evidence type="ECO:0000256" key="6">
    <source>
        <dbReference type="PROSITE-ProRule" id="PRU00221"/>
    </source>
</evidence>
<accession>A0A6A5HAE3</accession>
<dbReference type="PANTHER" id="PTHR22836:SF0">
    <property type="entry name" value="PRE-MRNA 3' END PROCESSING PROTEIN WDR33"/>
    <property type="match status" value="1"/>
</dbReference>
<evidence type="ECO:0000256" key="3">
    <source>
        <dbReference type="ARBA" id="ARBA00022664"/>
    </source>
</evidence>
<dbReference type="EMBL" id="WUAV01000002">
    <property type="protein sequence ID" value="KAF1764738.1"/>
    <property type="molecule type" value="Genomic_DNA"/>
</dbReference>
<dbReference type="InterPro" id="IPR036322">
    <property type="entry name" value="WD40_repeat_dom_sf"/>
</dbReference>
<dbReference type="FunFam" id="2.130.10.10:FF:000069">
    <property type="entry name" value="WD repeat domain 33"/>
    <property type="match status" value="1"/>
</dbReference>
<feature type="region of interest" description="Disordered" evidence="7">
    <location>
        <begin position="164"/>
        <end position="184"/>
    </location>
</feature>
<evidence type="ECO:0000256" key="1">
    <source>
        <dbReference type="ARBA" id="ARBA00004123"/>
    </source>
</evidence>
<dbReference type="Gene3D" id="2.130.10.10">
    <property type="entry name" value="YVTN repeat-like/Quinoprotein amine dehydrogenase"/>
    <property type="match status" value="1"/>
</dbReference>
<evidence type="ECO:0000256" key="5">
    <source>
        <dbReference type="ARBA" id="ARBA00023242"/>
    </source>
</evidence>
<evidence type="ECO:0000256" key="2">
    <source>
        <dbReference type="ARBA" id="ARBA00022574"/>
    </source>
</evidence>
<dbReference type="PROSITE" id="PS50082">
    <property type="entry name" value="WD_REPEATS_2"/>
    <property type="match status" value="3"/>
</dbReference>
<comment type="subcellular location">
    <subcellularLocation>
        <location evidence="1">Nucleus</location>
    </subcellularLocation>
</comment>
<dbReference type="Pfam" id="PF00400">
    <property type="entry name" value="WD40"/>
    <property type="match status" value="3"/>
</dbReference>
<dbReference type="InterPro" id="IPR015943">
    <property type="entry name" value="WD40/YVTN_repeat-like_dom_sf"/>
</dbReference>
<sequence length="184" mass="20986">MKYWQPNMNNAHMFSAHKDEAIRGLAFAPTDVKFATASDDGTARVWDFARYSEERVLRGHGAEVRCIDWHPTKGLLVTGSRDTQQPVKIWDPKTGSCLATLQEHKSSVMAVEFNKNGNWLLTGGRDHLVKLYDIRMMKEVKTFRAHKKEVICEFEEGHLDMTDIQASGRPGRETFGHPDLLTDR</sequence>
<keyword evidence="2 6" id="KW-0853">WD repeat</keyword>
<dbReference type="InterPro" id="IPR001680">
    <property type="entry name" value="WD40_rpt"/>
</dbReference>
<proteinExistence type="predicted"/>
<dbReference type="PROSITE" id="PS50294">
    <property type="entry name" value="WD_REPEATS_REGION"/>
    <property type="match status" value="2"/>
</dbReference>
<feature type="compositionally biased region" description="Basic and acidic residues" evidence="7">
    <location>
        <begin position="170"/>
        <end position="184"/>
    </location>
</feature>
<dbReference type="AlphaFoldDB" id="A0A6A5HAE3"/>
<keyword evidence="4" id="KW-0677">Repeat</keyword>
<name>A0A6A5HAE3_CAERE</name>
<comment type="caution">
    <text evidence="8">The sequence shown here is derived from an EMBL/GenBank/DDBJ whole genome shotgun (WGS) entry which is preliminary data.</text>
</comment>
<feature type="repeat" description="WD" evidence="6">
    <location>
        <begin position="101"/>
        <end position="142"/>
    </location>
</feature>
<evidence type="ECO:0000313" key="9">
    <source>
        <dbReference type="Proteomes" id="UP000483820"/>
    </source>
</evidence>
<dbReference type="SUPFAM" id="SSF50978">
    <property type="entry name" value="WD40 repeat-like"/>
    <property type="match status" value="1"/>
</dbReference>
<feature type="repeat" description="WD" evidence="6">
    <location>
        <begin position="57"/>
        <end position="82"/>
    </location>
</feature>
<gene>
    <name evidence="8" type="ORF">GCK72_004688</name>
</gene>
<dbReference type="RefSeq" id="XP_053589026.1">
    <property type="nucleotide sequence ID" value="XM_053724832.1"/>
</dbReference>
<dbReference type="InterPro" id="IPR045245">
    <property type="entry name" value="Pfs2-like"/>
</dbReference>